<evidence type="ECO:0000259" key="1">
    <source>
        <dbReference type="Pfam" id="PF13649"/>
    </source>
</evidence>
<reference evidence="2" key="1">
    <citation type="submission" date="2021-01" db="EMBL/GenBank/DDBJ databases">
        <title>Whole genome shotgun sequence of Sphaerisporangium rufum NBRC 109079.</title>
        <authorList>
            <person name="Komaki H."/>
            <person name="Tamura T."/>
        </authorList>
    </citation>
    <scope>NUCLEOTIDE SEQUENCE</scope>
    <source>
        <strain evidence="2">NBRC 109079</strain>
    </source>
</reference>
<sequence length="217" mass="23701">MGLGKILHDHSEHAGRHEHGGTIDRPRAYDIMTWVLFGGGRRAAFTRMAALAKPRSGDRILDVGCGTGYLTRILSPVVMPSGHVTGLDLAPEMVEYARRRAPGNCDYVVGAGQDLPFDEGSFDTVISTFAVHHIPGGLRAAAMREMYRVLRPGGQLLIIESRPPASRPARDLVRRLSPAMRHAPEDLLGTMVPDAGFEVESQGPLPGLRYHVRARRP</sequence>
<dbReference type="CDD" id="cd02440">
    <property type="entry name" value="AdoMet_MTases"/>
    <property type="match status" value="1"/>
</dbReference>
<dbReference type="RefSeq" id="WP_203982105.1">
    <property type="nucleotide sequence ID" value="NZ_BOOU01000006.1"/>
</dbReference>
<keyword evidence="3" id="KW-1185">Reference proteome</keyword>
<feature type="domain" description="Methyltransferase" evidence="1">
    <location>
        <begin position="60"/>
        <end position="154"/>
    </location>
</feature>
<dbReference type="InterPro" id="IPR029063">
    <property type="entry name" value="SAM-dependent_MTases_sf"/>
</dbReference>
<organism evidence="2 3">
    <name type="scientific">Sphaerisporangium rufum</name>
    <dbReference type="NCBI Taxonomy" id="1381558"/>
    <lineage>
        <taxon>Bacteria</taxon>
        <taxon>Bacillati</taxon>
        <taxon>Actinomycetota</taxon>
        <taxon>Actinomycetes</taxon>
        <taxon>Streptosporangiales</taxon>
        <taxon>Streptosporangiaceae</taxon>
        <taxon>Sphaerisporangium</taxon>
    </lineage>
</organism>
<evidence type="ECO:0000313" key="2">
    <source>
        <dbReference type="EMBL" id="GII75437.1"/>
    </source>
</evidence>
<protein>
    <recommendedName>
        <fullName evidence="1">Methyltransferase domain-containing protein</fullName>
    </recommendedName>
</protein>
<dbReference type="AlphaFoldDB" id="A0A919QWV2"/>
<dbReference type="GO" id="GO:0008168">
    <property type="term" value="F:methyltransferase activity"/>
    <property type="evidence" value="ECO:0007669"/>
    <property type="project" value="TreeGrafter"/>
</dbReference>
<comment type="caution">
    <text evidence="2">The sequence shown here is derived from an EMBL/GenBank/DDBJ whole genome shotgun (WGS) entry which is preliminary data.</text>
</comment>
<dbReference type="InterPro" id="IPR041698">
    <property type="entry name" value="Methyltransf_25"/>
</dbReference>
<dbReference type="Proteomes" id="UP000655287">
    <property type="component" value="Unassembled WGS sequence"/>
</dbReference>
<dbReference type="PANTHER" id="PTHR42912">
    <property type="entry name" value="METHYLTRANSFERASE"/>
    <property type="match status" value="1"/>
</dbReference>
<dbReference type="Pfam" id="PF13649">
    <property type="entry name" value="Methyltransf_25"/>
    <property type="match status" value="1"/>
</dbReference>
<name>A0A919QWV2_9ACTN</name>
<dbReference type="Gene3D" id="3.40.50.150">
    <property type="entry name" value="Vaccinia Virus protein VP39"/>
    <property type="match status" value="1"/>
</dbReference>
<evidence type="ECO:0000313" key="3">
    <source>
        <dbReference type="Proteomes" id="UP000655287"/>
    </source>
</evidence>
<dbReference type="EMBL" id="BOOU01000006">
    <property type="protein sequence ID" value="GII75437.1"/>
    <property type="molecule type" value="Genomic_DNA"/>
</dbReference>
<accession>A0A919QWV2</accession>
<dbReference type="InterPro" id="IPR050508">
    <property type="entry name" value="Methyltransf_Superfamily"/>
</dbReference>
<proteinExistence type="predicted"/>
<dbReference type="SUPFAM" id="SSF53335">
    <property type="entry name" value="S-adenosyl-L-methionine-dependent methyltransferases"/>
    <property type="match status" value="1"/>
</dbReference>
<gene>
    <name evidence="2" type="ORF">Sru01_04190</name>
</gene>